<organism evidence="3 4">
    <name type="scientific">Pseudodesulfovibrio karagichevae</name>
    <dbReference type="NCBI Taxonomy" id="3239305"/>
    <lineage>
        <taxon>Bacteria</taxon>
        <taxon>Pseudomonadati</taxon>
        <taxon>Thermodesulfobacteriota</taxon>
        <taxon>Desulfovibrionia</taxon>
        <taxon>Desulfovibrionales</taxon>
        <taxon>Desulfovibrionaceae</taxon>
    </lineage>
</organism>
<dbReference type="CDD" id="cd01014">
    <property type="entry name" value="nicotinamidase_related"/>
    <property type="match status" value="1"/>
</dbReference>
<dbReference type="InterPro" id="IPR050272">
    <property type="entry name" value="Isochorismatase-like_hydrls"/>
</dbReference>
<protein>
    <submittedName>
        <fullName evidence="3">Cysteine hydrolase family protein</fullName>
        <ecNumber evidence="3">3.-.-.-</ecNumber>
    </submittedName>
</protein>
<dbReference type="EC" id="3.-.-.-" evidence="3"/>
<dbReference type="GO" id="GO:0016787">
    <property type="term" value="F:hydrolase activity"/>
    <property type="evidence" value="ECO:0007669"/>
    <property type="project" value="UniProtKB-KW"/>
</dbReference>
<name>A0ABV4K346_9BACT</name>
<dbReference type="EMBL" id="JBGLYH010000031">
    <property type="protein sequence ID" value="MEZ7197401.1"/>
    <property type="molecule type" value="Genomic_DNA"/>
</dbReference>
<dbReference type="Gene3D" id="3.40.50.850">
    <property type="entry name" value="Isochorismatase-like"/>
    <property type="match status" value="1"/>
</dbReference>
<dbReference type="RefSeq" id="WP_371386918.1">
    <property type="nucleotide sequence ID" value="NZ_JBGLYH010000031.1"/>
</dbReference>
<dbReference type="Pfam" id="PF00857">
    <property type="entry name" value="Isochorismatase"/>
    <property type="match status" value="1"/>
</dbReference>
<reference evidence="3 4" key="1">
    <citation type="submission" date="2024-08" db="EMBL/GenBank/DDBJ databases">
        <title>Sulfate-reducing bacteria isolated from formation water of the oil field in Kazakhstan and description of Pseudodesulfovibrio sp.</title>
        <authorList>
            <person name="Bidzhieva S.K."/>
            <person name="Tourova T.P."/>
            <person name="Grouzdev D.S."/>
            <person name="Beletsky A.V."/>
            <person name="Sokolova D.S."/>
            <person name="Samigullina S.R."/>
            <person name="Poltaraus A.B."/>
            <person name="Avtukh A.N."/>
            <person name="Tereshina V.M."/>
            <person name="Zhaparov N.S."/>
            <person name="Mardanov A.V."/>
            <person name="Nazina T.N."/>
        </authorList>
    </citation>
    <scope>NUCLEOTIDE SEQUENCE [LARGE SCALE GENOMIC DNA]</scope>
    <source>
        <strain evidence="3 4">9FUS</strain>
    </source>
</reference>
<dbReference type="InterPro" id="IPR036380">
    <property type="entry name" value="Isochorismatase-like_sf"/>
</dbReference>
<evidence type="ECO:0000313" key="3">
    <source>
        <dbReference type="EMBL" id="MEZ7197401.1"/>
    </source>
</evidence>
<evidence type="ECO:0000313" key="4">
    <source>
        <dbReference type="Proteomes" id="UP001568698"/>
    </source>
</evidence>
<evidence type="ECO:0000256" key="1">
    <source>
        <dbReference type="ARBA" id="ARBA00022801"/>
    </source>
</evidence>
<feature type="domain" description="Isochorismatase-like" evidence="2">
    <location>
        <begin position="3"/>
        <end position="176"/>
    </location>
</feature>
<sequence>MKTALLLIDLQNDYFPGGRMELVGSEAASARAAQALRLFRKRGLPVFHVRHEALKQGATFFLPGTAGADIHASVPPVDGEQVVTKHYPNSFRETDLLDRLRAAGATRLAVAGMMTHMCLDAGVRAAVDLGFECAVLSDASATRDLEFNGRVIPAAQVHGAFLAALQAAYGPVMTVDELPSRFLD</sequence>
<keyword evidence="4" id="KW-1185">Reference proteome</keyword>
<dbReference type="PANTHER" id="PTHR43540:SF1">
    <property type="entry name" value="ISOCHORISMATASE HYDROLASE"/>
    <property type="match status" value="1"/>
</dbReference>
<evidence type="ECO:0000259" key="2">
    <source>
        <dbReference type="Pfam" id="PF00857"/>
    </source>
</evidence>
<dbReference type="InterPro" id="IPR000868">
    <property type="entry name" value="Isochorismatase-like_dom"/>
</dbReference>
<keyword evidence="1 3" id="KW-0378">Hydrolase</keyword>
<gene>
    <name evidence="3" type="ORF">AB6M95_11615</name>
</gene>
<dbReference type="Proteomes" id="UP001568698">
    <property type="component" value="Unassembled WGS sequence"/>
</dbReference>
<accession>A0ABV4K346</accession>
<proteinExistence type="predicted"/>
<dbReference type="SUPFAM" id="SSF52499">
    <property type="entry name" value="Isochorismatase-like hydrolases"/>
    <property type="match status" value="1"/>
</dbReference>
<comment type="caution">
    <text evidence="3">The sequence shown here is derived from an EMBL/GenBank/DDBJ whole genome shotgun (WGS) entry which is preliminary data.</text>
</comment>
<dbReference type="PANTHER" id="PTHR43540">
    <property type="entry name" value="PEROXYUREIDOACRYLATE/UREIDOACRYLATE AMIDOHYDROLASE-RELATED"/>
    <property type="match status" value="1"/>
</dbReference>